<evidence type="ECO:0000313" key="2">
    <source>
        <dbReference type="EMBL" id="CAJ0569578.1"/>
    </source>
</evidence>
<organism evidence="2 3">
    <name type="scientific">Mesorhabditis spiculigera</name>
    <dbReference type="NCBI Taxonomy" id="96644"/>
    <lineage>
        <taxon>Eukaryota</taxon>
        <taxon>Metazoa</taxon>
        <taxon>Ecdysozoa</taxon>
        <taxon>Nematoda</taxon>
        <taxon>Chromadorea</taxon>
        <taxon>Rhabditida</taxon>
        <taxon>Rhabditina</taxon>
        <taxon>Rhabditomorpha</taxon>
        <taxon>Rhabditoidea</taxon>
        <taxon>Rhabditidae</taxon>
        <taxon>Mesorhabditinae</taxon>
        <taxon>Mesorhabditis</taxon>
    </lineage>
</organism>
<reference evidence="2" key="1">
    <citation type="submission" date="2023-06" db="EMBL/GenBank/DDBJ databases">
        <authorList>
            <person name="Delattre M."/>
        </authorList>
    </citation>
    <scope>NUCLEOTIDE SEQUENCE</scope>
    <source>
        <strain evidence="2">AF72</strain>
    </source>
</reference>
<accession>A0AA36CIR7</accession>
<dbReference type="PANTHER" id="PTHR35014:SF1">
    <property type="entry name" value="INFECTION RESPONSE PROTEIN"/>
    <property type="match status" value="1"/>
</dbReference>
<name>A0AA36CIR7_9BILA</name>
<sequence length="230" mass="25567">MFAKVLIAVALLELVAADCDASTQAAIVQCYTPYLQYYGLAPSGGVLPSYMDLAVAIQKKFDQMGQKAAQDMCDHTNSLGTCLNATMYPIDVDCYNHIVLANNMTESYTYMEEQAIHDYECNAGLTVFLAEFYCVRAARQNNQQKLQQCDTDLNNDINNGMNVCKAYDKYISCNSVIYAKACDFNAGVLMCNIYTKAMDSVYNYCDNNGQLTPCPNYRVNPKFLLGVGPF</sequence>
<dbReference type="AlphaFoldDB" id="A0AA36CIR7"/>
<feature type="chain" id="PRO_5041409601" evidence="1">
    <location>
        <begin position="18"/>
        <end position="230"/>
    </location>
</feature>
<comment type="caution">
    <text evidence="2">The sequence shown here is derived from an EMBL/GenBank/DDBJ whole genome shotgun (WGS) entry which is preliminary data.</text>
</comment>
<feature type="non-terminal residue" evidence="2">
    <location>
        <position position="230"/>
    </location>
</feature>
<dbReference type="EMBL" id="CATQJA010002062">
    <property type="protein sequence ID" value="CAJ0569578.1"/>
    <property type="molecule type" value="Genomic_DNA"/>
</dbReference>
<feature type="signal peptide" evidence="1">
    <location>
        <begin position="1"/>
        <end position="17"/>
    </location>
</feature>
<dbReference type="PANTHER" id="PTHR35014">
    <property type="entry name" value="INFECTION RESPONSE PROTEIN-RELATED"/>
    <property type="match status" value="1"/>
</dbReference>
<evidence type="ECO:0000256" key="1">
    <source>
        <dbReference type="SAM" id="SignalP"/>
    </source>
</evidence>
<gene>
    <name evidence="2" type="ORF">MSPICULIGERA_LOCUS8053</name>
</gene>
<protein>
    <submittedName>
        <fullName evidence="2">Uncharacterized protein</fullName>
    </submittedName>
</protein>
<keyword evidence="1" id="KW-0732">Signal</keyword>
<proteinExistence type="predicted"/>
<dbReference type="Proteomes" id="UP001177023">
    <property type="component" value="Unassembled WGS sequence"/>
</dbReference>
<evidence type="ECO:0000313" key="3">
    <source>
        <dbReference type="Proteomes" id="UP001177023"/>
    </source>
</evidence>
<keyword evidence="3" id="KW-1185">Reference proteome</keyword>